<dbReference type="EMBL" id="BOOI01000002">
    <property type="protein sequence ID" value="GIH81999.1"/>
    <property type="molecule type" value="Genomic_DNA"/>
</dbReference>
<evidence type="ECO:0000313" key="16">
    <source>
        <dbReference type="EMBL" id="GIH81999.1"/>
    </source>
</evidence>
<keyword evidence="6" id="KW-0808">Transferase</keyword>
<keyword evidence="8 16" id="KW-0418">Kinase</keyword>
<comment type="catalytic activity">
    <reaction evidence="1">
        <text>ATP + protein L-histidine = ADP + protein N-phospho-L-histidine.</text>
        <dbReference type="EC" id="2.7.13.3"/>
    </reaction>
</comment>
<dbReference type="Pfam" id="PF02518">
    <property type="entry name" value="HATPase_c"/>
    <property type="match status" value="1"/>
</dbReference>
<dbReference type="CDD" id="cd06225">
    <property type="entry name" value="HAMP"/>
    <property type="match status" value="1"/>
</dbReference>
<dbReference type="InterPro" id="IPR050428">
    <property type="entry name" value="TCS_sensor_his_kinase"/>
</dbReference>
<evidence type="ECO:0000313" key="17">
    <source>
        <dbReference type="Proteomes" id="UP000655044"/>
    </source>
</evidence>
<feature type="region of interest" description="Disordered" evidence="12">
    <location>
        <begin position="176"/>
        <end position="217"/>
    </location>
</feature>
<dbReference type="PROSITE" id="PS50109">
    <property type="entry name" value="HIS_KIN"/>
    <property type="match status" value="1"/>
</dbReference>
<feature type="compositionally biased region" description="Acidic residues" evidence="12">
    <location>
        <begin position="191"/>
        <end position="207"/>
    </location>
</feature>
<dbReference type="InterPro" id="IPR004358">
    <property type="entry name" value="Sig_transdc_His_kin-like_C"/>
</dbReference>
<protein>
    <recommendedName>
        <fullName evidence="4">histidine kinase</fullName>
        <ecNumber evidence="4">2.7.13.3</ecNumber>
    </recommendedName>
</protein>
<dbReference type="InterPro" id="IPR003594">
    <property type="entry name" value="HATPase_dom"/>
</dbReference>
<dbReference type="AlphaFoldDB" id="A0A8J3RYV9"/>
<feature type="region of interest" description="Disordered" evidence="12">
    <location>
        <begin position="1"/>
        <end position="20"/>
    </location>
</feature>
<dbReference type="Gene3D" id="3.30.565.10">
    <property type="entry name" value="Histidine kinase-like ATPase, C-terminal domain"/>
    <property type="match status" value="1"/>
</dbReference>
<dbReference type="GO" id="GO:0005509">
    <property type="term" value="F:calcium ion binding"/>
    <property type="evidence" value="ECO:0007669"/>
    <property type="project" value="UniProtKB-ARBA"/>
</dbReference>
<dbReference type="InterPro" id="IPR003661">
    <property type="entry name" value="HisK_dim/P_dom"/>
</dbReference>
<reference evidence="16" key="1">
    <citation type="submission" date="2021-01" db="EMBL/GenBank/DDBJ databases">
        <title>Whole genome shotgun sequence of Planobispora rosea NBRC 15558.</title>
        <authorList>
            <person name="Komaki H."/>
            <person name="Tamura T."/>
        </authorList>
    </citation>
    <scope>NUCLEOTIDE SEQUENCE</scope>
    <source>
        <strain evidence="16">NBRC 15558</strain>
    </source>
</reference>
<dbReference type="GO" id="GO:0000155">
    <property type="term" value="F:phosphorelay sensor kinase activity"/>
    <property type="evidence" value="ECO:0007669"/>
    <property type="project" value="InterPro"/>
</dbReference>
<feature type="domain" description="Histidine kinase" evidence="14">
    <location>
        <begin position="327"/>
        <end position="547"/>
    </location>
</feature>
<feature type="domain" description="HAMP" evidence="15">
    <location>
        <begin position="258"/>
        <end position="312"/>
    </location>
</feature>
<dbReference type="CDD" id="cd00075">
    <property type="entry name" value="HATPase"/>
    <property type="match status" value="1"/>
</dbReference>
<dbReference type="Pfam" id="PF00512">
    <property type="entry name" value="HisKA"/>
    <property type="match status" value="1"/>
</dbReference>
<dbReference type="InterPro" id="IPR005467">
    <property type="entry name" value="His_kinase_dom"/>
</dbReference>
<keyword evidence="5" id="KW-0597">Phosphoprotein</keyword>
<dbReference type="PANTHER" id="PTHR45436:SF5">
    <property type="entry name" value="SENSOR HISTIDINE KINASE TRCS"/>
    <property type="match status" value="1"/>
</dbReference>
<keyword evidence="7 13" id="KW-0812">Transmembrane</keyword>
<dbReference type="PRINTS" id="PR00344">
    <property type="entry name" value="BCTRLSENSOR"/>
</dbReference>
<evidence type="ECO:0000259" key="15">
    <source>
        <dbReference type="PROSITE" id="PS50885"/>
    </source>
</evidence>
<dbReference type="FunFam" id="1.10.287.130:FF:000001">
    <property type="entry name" value="Two-component sensor histidine kinase"/>
    <property type="match status" value="1"/>
</dbReference>
<dbReference type="InterPro" id="IPR036097">
    <property type="entry name" value="HisK_dim/P_sf"/>
</dbReference>
<evidence type="ECO:0000256" key="10">
    <source>
        <dbReference type="ARBA" id="ARBA00023012"/>
    </source>
</evidence>
<feature type="transmembrane region" description="Helical" evidence="13">
    <location>
        <begin position="234"/>
        <end position="257"/>
    </location>
</feature>
<dbReference type="PANTHER" id="PTHR45436">
    <property type="entry name" value="SENSOR HISTIDINE KINASE YKOH"/>
    <property type="match status" value="1"/>
</dbReference>
<dbReference type="SUPFAM" id="SSF55874">
    <property type="entry name" value="ATPase domain of HSP90 chaperone/DNA topoisomerase II/histidine kinase"/>
    <property type="match status" value="1"/>
</dbReference>
<evidence type="ECO:0000256" key="4">
    <source>
        <dbReference type="ARBA" id="ARBA00012438"/>
    </source>
</evidence>
<dbReference type="SMART" id="SM00304">
    <property type="entry name" value="HAMP"/>
    <property type="match status" value="1"/>
</dbReference>
<evidence type="ECO:0000256" key="11">
    <source>
        <dbReference type="ARBA" id="ARBA00023136"/>
    </source>
</evidence>
<comment type="subcellular location">
    <subcellularLocation>
        <location evidence="3">Cell membrane</location>
    </subcellularLocation>
</comment>
<organism evidence="16 17">
    <name type="scientific">Planobispora rosea</name>
    <dbReference type="NCBI Taxonomy" id="35762"/>
    <lineage>
        <taxon>Bacteria</taxon>
        <taxon>Bacillati</taxon>
        <taxon>Actinomycetota</taxon>
        <taxon>Actinomycetes</taxon>
        <taxon>Streptosporangiales</taxon>
        <taxon>Streptosporangiaceae</taxon>
        <taxon>Planobispora</taxon>
    </lineage>
</organism>
<dbReference type="PROSITE" id="PS50885">
    <property type="entry name" value="HAMP"/>
    <property type="match status" value="1"/>
</dbReference>
<dbReference type="InterPro" id="IPR003660">
    <property type="entry name" value="HAMP_dom"/>
</dbReference>
<dbReference type="GO" id="GO:0005886">
    <property type="term" value="C:plasma membrane"/>
    <property type="evidence" value="ECO:0007669"/>
    <property type="project" value="UniProtKB-SubCell"/>
</dbReference>
<evidence type="ECO:0000256" key="8">
    <source>
        <dbReference type="ARBA" id="ARBA00022777"/>
    </source>
</evidence>
<dbReference type="SUPFAM" id="SSF158472">
    <property type="entry name" value="HAMP domain-like"/>
    <property type="match status" value="1"/>
</dbReference>
<name>A0A8J3RYV9_PLARO</name>
<evidence type="ECO:0000259" key="14">
    <source>
        <dbReference type="PROSITE" id="PS50109"/>
    </source>
</evidence>
<evidence type="ECO:0000256" key="6">
    <source>
        <dbReference type="ARBA" id="ARBA00022679"/>
    </source>
</evidence>
<evidence type="ECO:0000256" key="3">
    <source>
        <dbReference type="ARBA" id="ARBA00004236"/>
    </source>
</evidence>
<dbReference type="FunFam" id="3.30.565.10:FF:000006">
    <property type="entry name" value="Sensor histidine kinase WalK"/>
    <property type="match status" value="1"/>
</dbReference>
<feature type="transmembrane region" description="Helical" evidence="13">
    <location>
        <begin position="38"/>
        <end position="61"/>
    </location>
</feature>
<dbReference type="EC" id="2.7.13.3" evidence="4"/>
<dbReference type="SMART" id="SM00388">
    <property type="entry name" value="HisKA"/>
    <property type="match status" value="1"/>
</dbReference>
<comment type="caution">
    <text evidence="16">The sequence shown here is derived from an EMBL/GenBank/DDBJ whole genome shotgun (WGS) entry which is preliminary data.</text>
</comment>
<keyword evidence="10" id="KW-0902">Two-component regulatory system</keyword>
<dbReference type="CDD" id="cd00082">
    <property type="entry name" value="HisKA"/>
    <property type="match status" value="1"/>
</dbReference>
<evidence type="ECO:0000256" key="1">
    <source>
        <dbReference type="ARBA" id="ARBA00000085"/>
    </source>
</evidence>
<evidence type="ECO:0000256" key="9">
    <source>
        <dbReference type="ARBA" id="ARBA00022989"/>
    </source>
</evidence>
<comment type="cofactor">
    <cofactor evidence="2">
        <name>a divalent metal cation</name>
        <dbReference type="ChEBI" id="CHEBI:60240"/>
    </cofactor>
</comment>
<evidence type="ECO:0000256" key="13">
    <source>
        <dbReference type="SAM" id="Phobius"/>
    </source>
</evidence>
<dbReference type="SUPFAM" id="SSF47384">
    <property type="entry name" value="Homodimeric domain of signal transducing histidine kinase"/>
    <property type="match status" value="1"/>
</dbReference>
<sequence length="566" mass="58410">MTEKGAAAPADSGGPARRLRGLPARGLSSMGLSLRGRLLLITTALLVAGLVVSSTVAIAALRSHLVSRVDRQLKPLAALLARVAPEAVPPTSQESGRAALRMLPGMDILDQVHIVYLAPDGTSQYQTSLVARGQGQGPRLPALDAGVVAQLGGRPFDVPGPSSGAPNWRVVAVPRAAQQSPPNRALPPEDGGAEDGSAEDGSAEDGGAEDRSTESGSVVVAASMEGVRSTLTRLALVCLVTLIVLIALLAVIGWFAIGRGLRPLRGIEETAAAIAGGDLSRRVPDLAAPGTEVSRLSAALNGMLGQLESAFTSREASEARMRRFVADASHELRTPLFGIKGFSELHRMGGLPDVDRAMRRIESEAGRLARLIEDLLLLARLDEGESAPPMELAPMDLRTLAVDAHHDLQALDPARRIALTGPDGGLPGKAPVHGDEARLRQVTANLVGNAVAHTPPGTPVRIGVGMAGDEAVLVIEDTGPGMTAEQAARVFDRFYRVEDSRSRAAGGGAGLGLAIVSSIVTAHGGRVDLRTAPGRGAAFRVALPAVPDPAVPDPAISDPAVSDSAP</sequence>
<keyword evidence="11 13" id="KW-0472">Membrane</keyword>
<proteinExistence type="predicted"/>
<dbReference type="Proteomes" id="UP000655044">
    <property type="component" value="Unassembled WGS sequence"/>
</dbReference>
<dbReference type="Gene3D" id="6.10.340.10">
    <property type="match status" value="1"/>
</dbReference>
<gene>
    <name evidence="16" type="ORF">Pro02_04070</name>
</gene>
<evidence type="ECO:0000256" key="2">
    <source>
        <dbReference type="ARBA" id="ARBA00001968"/>
    </source>
</evidence>
<accession>A0A8J3RYV9</accession>
<evidence type="ECO:0000256" key="12">
    <source>
        <dbReference type="SAM" id="MobiDB-lite"/>
    </source>
</evidence>
<dbReference type="Gene3D" id="1.10.287.130">
    <property type="match status" value="1"/>
</dbReference>
<dbReference type="SMART" id="SM00387">
    <property type="entry name" value="HATPase_c"/>
    <property type="match status" value="1"/>
</dbReference>
<dbReference type="Pfam" id="PF00672">
    <property type="entry name" value="HAMP"/>
    <property type="match status" value="1"/>
</dbReference>
<keyword evidence="17" id="KW-1185">Reference proteome</keyword>
<keyword evidence="9 13" id="KW-1133">Transmembrane helix</keyword>
<dbReference type="InterPro" id="IPR036890">
    <property type="entry name" value="HATPase_C_sf"/>
</dbReference>
<evidence type="ECO:0000256" key="7">
    <source>
        <dbReference type="ARBA" id="ARBA00022692"/>
    </source>
</evidence>
<evidence type="ECO:0000256" key="5">
    <source>
        <dbReference type="ARBA" id="ARBA00022553"/>
    </source>
</evidence>